<dbReference type="FunFam" id="3.30.1390.20:FF:000001">
    <property type="entry name" value="50S ribosomal protein L30"/>
    <property type="match status" value="1"/>
</dbReference>
<dbReference type="SUPFAM" id="SSF55129">
    <property type="entry name" value="Ribosomal protein L30p/L7e"/>
    <property type="match status" value="1"/>
</dbReference>
<protein>
    <recommendedName>
        <fullName evidence="5">Large ribosomal subunit protein uL30</fullName>
    </recommendedName>
</protein>
<dbReference type="InterPro" id="IPR016082">
    <property type="entry name" value="Ribosomal_uL30_ferredoxin-like"/>
</dbReference>
<accession>A0A2M8PIT9</accession>
<dbReference type="HAMAP" id="MF_01371_B">
    <property type="entry name" value="Ribosomal_uL30_B"/>
    <property type="match status" value="1"/>
</dbReference>
<dbReference type="GO" id="GO:0006412">
    <property type="term" value="P:translation"/>
    <property type="evidence" value="ECO:0007669"/>
    <property type="project" value="UniProtKB-UniRule"/>
</dbReference>
<name>A0A2M8PIT9_9CHLR</name>
<evidence type="ECO:0000256" key="2">
    <source>
        <dbReference type="ARBA" id="ARBA00011838"/>
    </source>
</evidence>
<dbReference type="PIRSF" id="PIRSF002211">
    <property type="entry name" value="Ribosomal_L30_bac-type"/>
    <property type="match status" value="1"/>
</dbReference>
<reference evidence="7 8" key="1">
    <citation type="submission" date="2017-11" db="EMBL/GenBank/DDBJ databases">
        <title>Evolution of Phototrophy in the Chloroflexi Phylum Driven by Horizontal Gene Transfer.</title>
        <authorList>
            <person name="Ward L.M."/>
            <person name="Hemp J."/>
            <person name="Shih P.M."/>
            <person name="Mcglynn S.E."/>
            <person name="Fischer W."/>
        </authorList>
    </citation>
    <scope>NUCLEOTIDE SEQUENCE [LARGE SCALE GENOMIC DNA]</scope>
    <source>
        <strain evidence="7">JP3_13</strain>
    </source>
</reference>
<evidence type="ECO:0000256" key="4">
    <source>
        <dbReference type="ARBA" id="ARBA00023274"/>
    </source>
</evidence>
<dbReference type="PANTHER" id="PTHR15892">
    <property type="entry name" value="MITOCHONDRIAL RIBOSOMAL PROTEIN L30"/>
    <property type="match status" value="1"/>
</dbReference>
<dbReference type="Gene3D" id="3.30.1390.20">
    <property type="entry name" value="Ribosomal protein L30, ferredoxin-like fold domain"/>
    <property type="match status" value="1"/>
</dbReference>
<dbReference type="AlphaFoldDB" id="A0A2M8PIT9"/>
<evidence type="ECO:0000256" key="1">
    <source>
        <dbReference type="ARBA" id="ARBA00007594"/>
    </source>
</evidence>
<evidence type="ECO:0000313" key="7">
    <source>
        <dbReference type="EMBL" id="PJF37465.1"/>
    </source>
</evidence>
<dbReference type="GO" id="GO:0003735">
    <property type="term" value="F:structural constituent of ribosome"/>
    <property type="evidence" value="ECO:0007669"/>
    <property type="project" value="InterPro"/>
</dbReference>
<dbReference type="InterPro" id="IPR005996">
    <property type="entry name" value="Ribosomal_uL30_bac-type"/>
</dbReference>
<organism evidence="7 8">
    <name type="scientific">Candidatus Thermofonsia Clade 1 bacterium</name>
    <dbReference type="NCBI Taxonomy" id="2364210"/>
    <lineage>
        <taxon>Bacteria</taxon>
        <taxon>Bacillati</taxon>
        <taxon>Chloroflexota</taxon>
        <taxon>Candidatus Thermofontia</taxon>
        <taxon>Candidatus Thermofonsia Clade 1</taxon>
    </lineage>
</organism>
<dbReference type="EMBL" id="PGTM01000001">
    <property type="protein sequence ID" value="PJF37465.1"/>
    <property type="molecule type" value="Genomic_DNA"/>
</dbReference>
<proteinExistence type="inferred from homology"/>
<sequence length="65" mass="7312">MSEKKATKRLRITLIKSPIGAQERHKLTVKALGLKRMHMTVEHSDNPAVRGMIAQVAHLVKVEEV</sequence>
<evidence type="ECO:0000259" key="6">
    <source>
        <dbReference type="Pfam" id="PF00327"/>
    </source>
</evidence>
<dbReference type="NCBIfam" id="TIGR01308">
    <property type="entry name" value="rpmD_bact"/>
    <property type="match status" value="1"/>
</dbReference>
<comment type="subunit">
    <text evidence="2 5">Part of the 50S ribosomal subunit.</text>
</comment>
<comment type="similarity">
    <text evidence="1 5">Belongs to the universal ribosomal protein uL30 family.</text>
</comment>
<evidence type="ECO:0000313" key="8">
    <source>
        <dbReference type="Proteomes" id="UP000229681"/>
    </source>
</evidence>
<dbReference type="InterPro" id="IPR036919">
    <property type="entry name" value="Ribo_uL30_ferredoxin-like_sf"/>
</dbReference>
<gene>
    <name evidence="5" type="primary">rpmD</name>
    <name evidence="7" type="ORF">CUN49_00150</name>
</gene>
<feature type="domain" description="Large ribosomal subunit protein uL30-like ferredoxin-like fold" evidence="6">
    <location>
        <begin position="10"/>
        <end position="60"/>
    </location>
</feature>
<comment type="caution">
    <text evidence="7">The sequence shown here is derived from an EMBL/GenBank/DDBJ whole genome shotgun (WGS) entry which is preliminary data.</text>
</comment>
<evidence type="ECO:0000256" key="3">
    <source>
        <dbReference type="ARBA" id="ARBA00022980"/>
    </source>
</evidence>
<evidence type="ECO:0000256" key="5">
    <source>
        <dbReference type="HAMAP-Rule" id="MF_01371"/>
    </source>
</evidence>
<dbReference type="GO" id="GO:0022625">
    <property type="term" value="C:cytosolic large ribosomal subunit"/>
    <property type="evidence" value="ECO:0007669"/>
    <property type="project" value="TreeGrafter"/>
</dbReference>
<keyword evidence="4 5" id="KW-0687">Ribonucleoprotein</keyword>
<dbReference type="Pfam" id="PF00327">
    <property type="entry name" value="Ribosomal_L30"/>
    <property type="match status" value="1"/>
</dbReference>
<keyword evidence="3 5" id="KW-0689">Ribosomal protein</keyword>
<dbReference type="PANTHER" id="PTHR15892:SF2">
    <property type="entry name" value="LARGE RIBOSOMAL SUBUNIT PROTEIN UL30M"/>
    <property type="match status" value="1"/>
</dbReference>
<dbReference type="CDD" id="cd01658">
    <property type="entry name" value="Ribosomal_L30"/>
    <property type="match status" value="1"/>
</dbReference>
<dbReference type="Proteomes" id="UP000229681">
    <property type="component" value="Unassembled WGS sequence"/>
</dbReference>